<feature type="compositionally biased region" description="Low complexity" evidence="2">
    <location>
        <begin position="1463"/>
        <end position="1484"/>
    </location>
</feature>
<feature type="region of interest" description="Disordered" evidence="2">
    <location>
        <begin position="1"/>
        <end position="82"/>
    </location>
</feature>
<feature type="compositionally biased region" description="Polar residues" evidence="2">
    <location>
        <begin position="1239"/>
        <end position="1278"/>
    </location>
</feature>
<evidence type="ECO:0000256" key="1">
    <source>
        <dbReference type="ARBA" id="ARBA00010560"/>
    </source>
</evidence>
<feature type="region of interest" description="Disordered" evidence="2">
    <location>
        <begin position="827"/>
        <end position="978"/>
    </location>
</feature>
<feature type="compositionally biased region" description="Basic and acidic residues" evidence="2">
    <location>
        <begin position="293"/>
        <end position="307"/>
    </location>
</feature>
<sequence>MASSYNNVIEDRVKRCASRESPTSEPSLERSGDAELNGGSHLKKREQHSCRNLPGLPPFKAYGAYLATDSSPSENDDEADTVVQHASRCDMESAQGKETTHTMPSADDLLSVPKAAEAVATHLLTSSSKMLQPVKNSEVRLNGTTASQPALLPGKGAVSPPQNCVLPAPSLSSGPASGSSSSTPAPVAASTMLSSPSPATSVPLVASSATASSIVLPPQISQVTPASKARKDGEKKKSTSSKSSSGKPRLSSGGATSKSEKKRTKTDSSGSRKERSGKKHKTPKSSSGSSPKEGSKNLEPPDKKLKIVTDSGSKSSSHGSSKKDQLPHKTKPPPPPAPPPGGTIPLIAATVVPSSHQNSHHHHQHHHHQQPTLPPTVSSSTSSSSSFFTLSPVKTGSSGSGNACSRCKRKCSSQRNVGVQCKKERHTSGHSSSSAASSGVAALGPPAVVVGPWALVPRMPASLEFGHMRLGRFVRREVHPNGGGEVLHLYWDEIAHLEQAEMARLAEEFLKETFFEDPPGVARYVMGIVHGAAHGLPDLVDYFAEHHPNLVVKCGVLGRHSDIETTSMVKFHEMVGRTYSSGTYRAGPLHQMSLVGTVHEEVGGFFPEFLALLEKCPFLHLTMPWGPLSGVQMDSPQESNDGPILWVRPGEQLVPTAELTRSPSKRGSVSGARRSELRKLQYLPRASEPREMLFEDRTKCHADHVGQGFDRLTTAAVGVLKAVHCGTEGDTNRVTKDVVAFHAGDFNQLVEKLQLDLHEPPVSQCVQWVEDAKLNQLRREGIRYARISLCDNDIYFLPRNIVHQFRTVTAVASVAWHVRLRQYYPQESTAPASAVAQSPEAGIVKKEAKVDDSKPRKREADSKSPKEPSAKKIKLEPGKPSVPLERKPEEAAAAVAAVAQLSSSSTPKKHSGEKNKVPKEKKEKIKEVDAKPSSESKAQHTPKVHSAAGHTAKQQLPKPSAALKEEQEIKPEASLPDMSMVSSASLDVTIKVEPSENGIAAVAASNCVSSVSVSSSPRTVAPTSDTPVISVASPVRTVEGSSTVVSSLSTSGTSSGSSVPKNNPSALSSGLSSPKTGNSSTSVPLPSAKAAAAMHTMASVSKSCSTVPTDVLLNAKSKCVLPTEVACKINSSTATAGTSSKSNSVVTSVTSLKSISTLTTTVPSRNSALPSAATPSSKSSSTAGSAVPSKSVSMPSSATASRSGSAATSTVSSKNSTAASGAVSSRSSSASTLPPKSSNTPSTFKGSLIASTPVPTSTSCASGNVAPSSRNDAATSASSSRITCVMTSSSNSHISKSSSSTTTSSSKSSFSSAVGAALQSPKTSHAATPPSSKGSVITSASVAIKSGCVSAALVHSTTKISSSPATGHKSSSAVASSFSRIGSTVSTVIHSTPKSSSIVASSIAVSPLEILLPITAATTVSKMSPVTFSMPPASKALPASPSTRPGPHLSTMSSASRPVTVASSSLPLPRQSSSLMNRSALSSSHRSTTPPLPRHIPPVSVPVPIMRMNMTSPMAMAHLRTVPPSVSSASPTVPMARGGFESFSRHLGPLSNPMFRDIPKPPASMLSPSLPHIAAPIMVPSTMSPVTPQLLGPAVMPHPSIVGPFGEVPAATYLPSMAHPPPHYDPTAMGYLAMPSGAPAAAPSAAYSVAPSFSVPPQMAIPPYCQQVAPPPPPPPPPVVATTTEPEQATFDEYDDPGTPLMDEEPLHESPTPPPYDCHQPLRPDDSSKVVRTLDLR</sequence>
<feature type="region of interest" description="Disordered" evidence="2">
    <location>
        <begin position="124"/>
        <end position="439"/>
    </location>
</feature>
<feature type="compositionally biased region" description="Polar residues" evidence="2">
    <location>
        <begin position="394"/>
        <end position="403"/>
    </location>
</feature>
<feature type="region of interest" description="Disordered" evidence="2">
    <location>
        <begin position="1040"/>
        <end position="1085"/>
    </location>
</feature>
<reference evidence="3" key="1">
    <citation type="journal article" date="2017" name="Front. Cell. Infect. Microbiol.">
        <title>The Distinct Transcriptional Response of the Midgut of Amblyomma sculptum and Amblyomma aureolatum Ticks to Rickettsia rickettsii Correlates to Their Differences in Susceptibility to Infection.</title>
        <authorList>
            <person name="Martins L.A."/>
            <person name="Galletti M.F.B.M."/>
            <person name="Ribeiro J.M."/>
            <person name="Fujita A."/>
            <person name="Costa F.B."/>
            <person name="Labruna M.B."/>
            <person name="Daffre S."/>
            <person name="Fogaca A.C."/>
        </authorList>
    </citation>
    <scope>NUCLEOTIDE SEQUENCE</scope>
</reference>
<dbReference type="PANTHER" id="PTHR13354">
    <property type="entry name" value="ROUND SPERMATID BASIC PROTEIN 1"/>
    <property type="match status" value="1"/>
</dbReference>
<feature type="compositionally biased region" description="Basic and acidic residues" evidence="2">
    <location>
        <begin position="843"/>
        <end position="877"/>
    </location>
</feature>
<feature type="compositionally biased region" description="Low complexity" evidence="2">
    <location>
        <begin position="240"/>
        <end position="254"/>
    </location>
</feature>
<feature type="compositionally biased region" description="Low complexity" evidence="2">
    <location>
        <begin position="165"/>
        <end position="191"/>
    </location>
</feature>
<feature type="compositionally biased region" description="Acidic residues" evidence="2">
    <location>
        <begin position="1690"/>
        <end position="1706"/>
    </location>
</feature>
<proteinExistence type="evidence at transcript level"/>
<organism evidence="3">
    <name type="scientific">Amblyomma aureolatum</name>
    <dbReference type="NCBI Taxonomy" id="187763"/>
    <lineage>
        <taxon>Eukaryota</taxon>
        <taxon>Metazoa</taxon>
        <taxon>Ecdysozoa</taxon>
        <taxon>Arthropoda</taxon>
        <taxon>Chelicerata</taxon>
        <taxon>Arachnida</taxon>
        <taxon>Acari</taxon>
        <taxon>Parasitiformes</taxon>
        <taxon>Ixodida</taxon>
        <taxon>Ixodoidea</taxon>
        <taxon>Ixodidae</taxon>
        <taxon>Amblyomminae</taxon>
        <taxon>Amblyomma</taxon>
    </lineage>
</organism>
<feature type="compositionally biased region" description="Basic and acidic residues" evidence="2">
    <location>
        <begin position="9"/>
        <end position="18"/>
    </location>
</feature>
<feature type="region of interest" description="Disordered" evidence="2">
    <location>
        <begin position="1431"/>
        <end position="1498"/>
    </location>
</feature>
<evidence type="ECO:0008006" key="4">
    <source>
        <dbReference type="Google" id="ProtNLM"/>
    </source>
</evidence>
<feature type="compositionally biased region" description="Basic and acidic residues" evidence="2">
    <location>
        <begin position="910"/>
        <end position="938"/>
    </location>
</feature>
<feature type="compositionally biased region" description="Low complexity" evidence="2">
    <location>
        <begin position="1162"/>
        <end position="1238"/>
    </location>
</feature>
<feature type="compositionally biased region" description="Polar residues" evidence="2">
    <location>
        <begin position="207"/>
        <end position="225"/>
    </location>
</feature>
<dbReference type="EMBL" id="GFAC01000099">
    <property type="protein sequence ID" value="JAT99089.1"/>
    <property type="molecule type" value="mRNA"/>
</dbReference>
<feature type="compositionally biased region" description="Low complexity" evidence="2">
    <location>
        <begin position="1040"/>
        <end position="1059"/>
    </location>
</feature>
<feature type="compositionally biased region" description="Basic and acidic residues" evidence="2">
    <location>
        <begin position="1720"/>
        <end position="1737"/>
    </location>
</feature>
<feature type="compositionally biased region" description="Basic residues" evidence="2">
    <location>
        <begin position="358"/>
        <end position="369"/>
    </location>
</feature>
<evidence type="ECO:0000313" key="3">
    <source>
        <dbReference type="EMBL" id="JAT99089.1"/>
    </source>
</evidence>
<dbReference type="GO" id="GO:0005634">
    <property type="term" value="C:nucleus"/>
    <property type="evidence" value="ECO:0007669"/>
    <property type="project" value="InterPro"/>
</dbReference>
<feature type="compositionally biased region" description="Low complexity" evidence="2">
    <location>
        <begin position="429"/>
        <end position="439"/>
    </location>
</feature>
<feature type="compositionally biased region" description="Low complexity" evidence="2">
    <location>
        <begin position="375"/>
        <end position="393"/>
    </location>
</feature>
<feature type="region of interest" description="Disordered" evidence="2">
    <location>
        <begin position="1665"/>
        <end position="1737"/>
    </location>
</feature>
<accession>A0A1E1XIY8</accession>
<feature type="compositionally biased region" description="Pro residues" evidence="2">
    <location>
        <begin position="332"/>
        <end position="342"/>
    </location>
</feature>
<protein>
    <recommendedName>
        <fullName evidence="4">Round spermatid basic protein 1-like protein</fullName>
    </recommendedName>
</protein>
<name>A0A1E1XIY8_9ACAR</name>
<feature type="compositionally biased region" description="Low complexity" evidence="2">
    <location>
        <begin position="1431"/>
        <end position="1442"/>
    </location>
</feature>
<feature type="compositionally biased region" description="Pro residues" evidence="2">
    <location>
        <begin position="1669"/>
        <end position="1679"/>
    </location>
</feature>
<feature type="region of interest" description="Disordered" evidence="2">
    <location>
        <begin position="1162"/>
        <end position="1278"/>
    </location>
</feature>
<evidence type="ECO:0000256" key="2">
    <source>
        <dbReference type="SAM" id="MobiDB-lite"/>
    </source>
</evidence>
<dbReference type="PANTHER" id="PTHR13354:SF11">
    <property type="entry name" value="LYSINE-SPECIFIC DEMETHYLASE 9"/>
    <property type="match status" value="1"/>
</dbReference>
<dbReference type="InterPro" id="IPR026306">
    <property type="entry name" value="RSBN1/Dpy-2/CEP530"/>
</dbReference>
<feature type="compositionally biased region" description="Polar residues" evidence="2">
    <location>
        <begin position="1060"/>
        <end position="1084"/>
    </location>
</feature>
<comment type="similarity">
    <text evidence="1">Belongs to the round spermatid basic protein 1 family.</text>
</comment>